<feature type="domain" description="K Homology" evidence="4">
    <location>
        <begin position="562"/>
        <end position="642"/>
    </location>
</feature>
<dbReference type="InterPro" id="IPR004088">
    <property type="entry name" value="KH_dom_type_1"/>
</dbReference>
<dbReference type="GO" id="GO:0005737">
    <property type="term" value="C:cytoplasm"/>
    <property type="evidence" value="ECO:0007669"/>
    <property type="project" value="TreeGrafter"/>
</dbReference>
<feature type="domain" description="K Homology" evidence="4">
    <location>
        <begin position="492"/>
        <end position="561"/>
    </location>
</feature>
<protein>
    <recommendedName>
        <fullName evidence="4">K Homology domain-containing protein</fullName>
    </recommendedName>
</protein>
<keyword evidence="1" id="KW-0677">Repeat</keyword>
<gene>
    <name evidence="5" type="ORF">B0T18DRAFT_387212</name>
</gene>
<dbReference type="CDD" id="cd22453">
    <property type="entry name" value="KH-I_MUG60_like"/>
    <property type="match status" value="1"/>
</dbReference>
<comment type="caution">
    <text evidence="5">The sequence shown here is derived from an EMBL/GenBank/DDBJ whole genome shotgun (WGS) entry which is preliminary data.</text>
</comment>
<name>A0AA40F4C1_9PEZI</name>
<sequence>MNKLANMRHWPERMSPNFGMSRSNMGMPVNPHAKVTPQGAPPASAPHVSDGPIHYAFNVPFASELAGPDTEDILYASPDGVMRWTHPEDVPDDVPVHELPVHAQNLANLRHFCNDITQRATLAIEATVICETPSKLQGMVTTVCLSGAADLVYKTREKILNDTPLSLLTAMTTQRCTTVDVDGHLVADLNEGVLRKGTTDYLDETAAMCGVDIFLLGPKLTPMPDGLNGDVEIRRDQRWRVAIYGDIMSSEHAKTRVLIHIDRLLGRIVDSQPIEFTLHQLVCGRNRKNIKLIESTTNTAIYFPPPFSSAFRYCPQPAQRRDPAQIYITGETPQAIEQAKFRLHEALLRIRLFVKDVQVPSAKIDSILLSRMDKVRKIVEANGTFIHFPPLASRNELIRVQGLENLHVERTVRELMTLVGQFYTATWWITQPDSRPLPSLAETQKMLTDICAKSEADVAFDKLTFTVTGSDDAVKNALGVIAQTALVAHSQYQIRVKIELANEHKEFVSGKKNGKVNKIMGQSSVQIMFDNFGEYNFNIEVQGMSFDSLKQGLSLVEQEMPASISFHVPDQYHKRIIGIGGQHIQRIMKKHSVFVKFSNAMDRGGMGREDDDSRVDNVICRTPARNAQNLELVKTEILEMVDRVDSEFTSQIVKVDRLYHRQLLARLSDIEDLEKKWNCKIVFPSTEQASDEVTVTGPQWQVPLCVDEFLGKVPDRYEMVLERAPSLIKFLESTEFVHTIKPKLKSQYEVELTVYENTEDMTEDGSPTITLLWEFTQNNAGGLRDAMDFLQTHFATAQLEPVVIKGAIPRPKSDTFETSLQFFDSKLLQHAPVQVAVDSPTKPNFGDEVARERVTLFERLRKPGSMSSILSSLDRRKNSSHSTTSFFKGSSNVSKSSLISIESTRSFNADRSPWHDSGVNLPEDENPWAPQRPYSGSEKLAVPHAGDITPRHAARQSADSGRPSTSHSTNSGYPGPLSGPFR</sequence>
<dbReference type="GO" id="GO:0003729">
    <property type="term" value="F:mRNA binding"/>
    <property type="evidence" value="ECO:0007669"/>
    <property type="project" value="TreeGrafter"/>
</dbReference>
<feature type="domain" description="K Homology" evidence="4">
    <location>
        <begin position="647"/>
        <end position="714"/>
    </location>
</feature>
<reference evidence="5" key="1">
    <citation type="submission" date="2023-06" db="EMBL/GenBank/DDBJ databases">
        <title>Genome-scale phylogeny and comparative genomics of the fungal order Sordariales.</title>
        <authorList>
            <consortium name="Lawrence Berkeley National Laboratory"/>
            <person name="Hensen N."/>
            <person name="Bonometti L."/>
            <person name="Westerberg I."/>
            <person name="Brannstrom I.O."/>
            <person name="Guillou S."/>
            <person name="Cros-Aarteil S."/>
            <person name="Calhoun S."/>
            <person name="Haridas S."/>
            <person name="Kuo A."/>
            <person name="Mondo S."/>
            <person name="Pangilinan J."/>
            <person name="Riley R."/>
            <person name="LaButti K."/>
            <person name="Andreopoulos B."/>
            <person name="Lipzen A."/>
            <person name="Chen C."/>
            <person name="Yanf M."/>
            <person name="Daum C."/>
            <person name="Ng V."/>
            <person name="Clum A."/>
            <person name="Steindorff A."/>
            <person name="Ohm R."/>
            <person name="Martin F."/>
            <person name="Silar P."/>
            <person name="Natvig D."/>
            <person name="Lalanne C."/>
            <person name="Gautier V."/>
            <person name="Ament-velasquez S.L."/>
            <person name="Kruys A."/>
            <person name="Hutchinson M.I."/>
            <person name="Powell A.J."/>
            <person name="Barry K."/>
            <person name="Miller A.N."/>
            <person name="Grigoriev I.V."/>
            <person name="Debuchy R."/>
            <person name="Gladieux P."/>
            <person name="Thoren M.H."/>
            <person name="Johannesson H."/>
        </authorList>
    </citation>
    <scope>NUCLEOTIDE SEQUENCE</scope>
    <source>
        <strain evidence="5">SMH3187-1</strain>
    </source>
</reference>
<dbReference type="AlphaFoldDB" id="A0AA40F4C1"/>
<feature type="compositionally biased region" description="Polar residues" evidence="3">
    <location>
        <begin position="957"/>
        <end position="972"/>
    </location>
</feature>
<dbReference type="InterPro" id="IPR036612">
    <property type="entry name" value="KH_dom_type_1_sf"/>
</dbReference>
<feature type="region of interest" description="Disordered" evidence="3">
    <location>
        <begin position="909"/>
        <end position="982"/>
    </location>
</feature>
<evidence type="ECO:0000256" key="1">
    <source>
        <dbReference type="ARBA" id="ARBA00022737"/>
    </source>
</evidence>
<proteinExistence type="predicted"/>
<dbReference type="PROSITE" id="PS50084">
    <property type="entry name" value="KH_TYPE_1"/>
    <property type="match status" value="1"/>
</dbReference>
<evidence type="ECO:0000259" key="4">
    <source>
        <dbReference type="SMART" id="SM00322"/>
    </source>
</evidence>
<dbReference type="InterPro" id="IPR056553">
    <property type="entry name" value="KH_Mug60-KHD4"/>
</dbReference>
<keyword evidence="2" id="KW-0694">RNA-binding</keyword>
<keyword evidence="6" id="KW-1185">Reference proteome</keyword>
<feature type="domain" description="K Homology" evidence="4">
    <location>
        <begin position="251"/>
        <end position="348"/>
    </location>
</feature>
<accession>A0AA40F4C1</accession>
<dbReference type="Pfam" id="PF24563">
    <property type="entry name" value="KH_Mug60-KHD4"/>
    <property type="match status" value="1"/>
</dbReference>
<dbReference type="PANTHER" id="PTHR10627:SF76">
    <property type="entry name" value="KH DOMAIN-CONTAINING PROTEIN YLL032C"/>
    <property type="match status" value="1"/>
</dbReference>
<dbReference type="PANTHER" id="PTHR10627">
    <property type="entry name" value="SCP160"/>
    <property type="match status" value="1"/>
</dbReference>
<evidence type="ECO:0000313" key="5">
    <source>
        <dbReference type="EMBL" id="KAK0751028.1"/>
    </source>
</evidence>
<organism evidence="5 6">
    <name type="scientific">Schizothecium vesticola</name>
    <dbReference type="NCBI Taxonomy" id="314040"/>
    <lineage>
        <taxon>Eukaryota</taxon>
        <taxon>Fungi</taxon>
        <taxon>Dikarya</taxon>
        <taxon>Ascomycota</taxon>
        <taxon>Pezizomycotina</taxon>
        <taxon>Sordariomycetes</taxon>
        <taxon>Sordariomycetidae</taxon>
        <taxon>Sordariales</taxon>
        <taxon>Schizotheciaceae</taxon>
        <taxon>Schizothecium</taxon>
    </lineage>
</organism>
<dbReference type="SUPFAM" id="SSF54791">
    <property type="entry name" value="Eukaryotic type KH-domain (KH-domain type I)"/>
    <property type="match status" value="3"/>
</dbReference>
<dbReference type="InterPro" id="IPR004087">
    <property type="entry name" value="KH_dom"/>
</dbReference>
<evidence type="ECO:0000256" key="3">
    <source>
        <dbReference type="SAM" id="MobiDB-lite"/>
    </source>
</evidence>
<evidence type="ECO:0000313" key="6">
    <source>
        <dbReference type="Proteomes" id="UP001172155"/>
    </source>
</evidence>
<feature type="region of interest" description="Disordered" evidence="3">
    <location>
        <begin position="868"/>
        <end position="891"/>
    </location>
</feature>
<dbReference type="Gene3D" id="3.30.1370.10">
    <property type="entry name" value="K Homology domain, type 1"/>
    <property type="match status" value="3"/>
</dbReference>
<dbReference type="EMBL" id="JAUKUD010000002">
    <property type="protein sequence ID" value="KAK0751028.1"/>
    <property type="molecule type" value="Genomic_DNA"/>
</dbReference>
<dbReference type="SMART" id="SM00322">
    <property type="entry name" value="KH"/>
    <property type="match status" value="5"/>
</dbReference>
<evidence type="ECO:0000256" key="2">
    <source>
        <dbReference type="PROSITE-ProRule" id="PRU00117"/>
    </source>
</evidence>
<dbReference type="Proteomes" id="UP001172155">
    <property type="component" value="Unassembled WGS sequence"/>
</dbReference>
<dbReference type="Pfam" id="PF00013">
    <property type="entry name" value="KH_1"/>
    <property type="match status" value="2"/>
</dbReference>
<feature type="domain" description="K Homology" evidence="4">
    <location>
        <begin position="351"/>
        <end position="420"/>
    </location>
</feature>